<keyword evidence="2" id="KW-1185">Reference proteome</keyword>
<dbReference type="Proteomes" id="UP000821865">
    <property type="component" value="Chromosome 7"/>
</dbReference>
<gene>
    <name evidence="1" type="ORF">HPB49_009702</name>
</gene>
<sequence length="580" mass="64712">MSAVLELHKNDASVLAVISDGADNKRSMWSQFGVSGKANAPRHFIEHPWEPSQNIYFVCDVPHIVKCIRKHLRKHTYGMVIKQFLDVLNVTEKNALEKGTKLFASQLTTESLRLCADLFRKVLDELNECNLTRLRRFCWWQLMQGLVQGYTQLSSAQFVTVSVGSDSMQLSMASRKRKPLSIKDKLNILAAVDRNPKRKRIDIANELGLPAATVNTVVSKRKGIETNAMAFSGATKQACEAHHGELEEALLKWFKQARASGVNFNGSVLKEKALEVVDALGIDDFTTSNGWISRFRARHGIAYRQVNGEAASVNLADVDNKRDQRHLQPLDAGIIKNANHLYRKCIVPRFLARLSRGQDPGKLSLLDAMYYFNTSWESVKRETVNNCFKKCGFRRQPAAEDTECSEGDPVVCDYDMDEEFLSTGVDVPFTEFVAIENDVPTCEPQSVAEIIAEVVADEAPEDGGKNEGLRPPATFAEALAGLEALQSFFRTKDNENADKGLQYVQKELFLSKEGTNICTPANLAPCSPMGTKVVMKILKPLTGKGYCLTTDFYALPELVNLPIQHARMRVTPQDQTEKTC</sequence>
<protein>
    <submittedName>
        <fullName evidence="1">Uncharacterized protein</fullName>
    </submittedName>
</protein>
<reference evidence="1" key="1">
    <citation type="submission" date="2020-05" db="EMBL/GenBank/DDBJ databases">
        <title>Large-scale comparative analyses of tick genomes elucidate their genetic diversity and vector capacities.</title>
        <authorList>
            <person name="Jia N."/>
            <person name="Wang J."/>
            <person name="Shi W."/>
            <person name="Du L."/>
            <person name="Sun Y."/>
            <person name="Zhan W."/>
            <person name="Jiang J."/>
            <person name="Wang Q."/>
            <person name="Zhang B."/>
            <person name="Ji P."/>
            <person name="Sakyi L.B."/>
            <person name="Cui X."/>
            <person name="Yuan T."/>
            <person name="Jiang B."/>
            <person name="Yang W."/>
            <person name="Lam T.T.-Y."/>
            <person name="Chang Q."/>
            <person name="Ding S."/>
            <person name="Wang X."/>
            <person name="Zhu J."/>
            <person name="Ruan X."/>
            <person name="Zhao L."/>
            <person name="Wei J."/>
            <person name="Que T."/>
            <person name="Du C."/>
            <person name="Cheng J."/>
            <person name="Dai P."/>
            <person name="Han X."/>
            <person name="Huang E."/>
            <person name="Gao Y."/>
            <person name="Liu J."/>
            <person name="Shao H."/>
            <person name="Ye R."/>
            <person name="Li L."/>
            <person name="Wei W."/>
            <person name="Wang X."/>
            <person name="Wang C."/>
            <person name="Yang T."/>
            <person name="Huo Q."/>
            <person name="Li W."/>
            <person name="Guo W."/>
            <person name="Chen H."/>
            <person name="Zhou L."/>
            <person name="Ni X."/>
            <person name="Tian J."/>
            <person name="Zhou Y."/>
            <person name="Sheng Y."/>
            <person name="Liu T."/>
            <person name="Pan Y."/>
            <person name="Xia L."/>
            <person name="Li J."/>
            <person name="Zhao F."/>
            <person name="Cao W."/>
        </authorList>
    </citation>
    <scope>NUCLEOTIDE SEQUENCE</scope>
    <source>
        <strain evidence="1">Dsil-2018</strain>
    </source>
</reference>
<proteinExistence type="predicted"/>
<accession>A0ACB8CEE5</accession>
<evidence type="ECO:0000313" key="1">
    <source>
        <dbReference type="EMBL" id="KAH7941061.1"/>
    </source>
</evidence>
<name>A0ACB8CEE5_DERSI</name>
<evidence type="ECO:0000313" key="2">
    <source>
        <dbReference type="Proteomes" id="UP000821865"/>
    </source>
</evidence>
<organism evidence="1 2">
    <name type="scientific">Dermacentor silvarum</name>
    <name type="common">Tick</name>
    <dbReference type="NCBI Taxonomy" id="543639"/>
    <lineage>
        <taxon>Eukaryota</taxon>
        <taxon>Metazoa</taxon>
        <taxon>Ecdysozoa</taxon>
        <taxon>Arthropoda</taxon>
        <taxon>Chelicerata</taxon>
        <taxon>Arachnida</taxon>
        <taxon>Acari</taxon>
        <taxon>Parasitiformes</taxon>
        <taxon>Ixodida</taxon>
        <taxon>Ixodoidea</taxon>
        <taxon>Ixodidae</taxon>
        <taxon>Rhipicephalinae</taxon>
        <taxon>Dermacentor</taxon>
    </lineage>
</organism>
<comment type="caution">
    <text evidence="1">The sequence shown here is derived from an EMBL/GenBank/DDBJ whole genome shotgun (WGS) entry which is preliminary data.</text>
</comment>
<dbReference type="EMBL" id="CM023476">
    <property type="protein sequence ID" value="KAH7941061.1"/>
    <property type="molecule type" value="Genomic_DNA"/>
</dbReference>